<dbReference type="EMBL" id="VCAU01000013">
    <property type="protein sequence ID" value="KAF9892283.1"/>
    <property type="molecule type" value="Genomic_DNA"/>
</dbReference>
<protein>
    <submittedName>
        <fullName evidence="2">Uncharacterized protein</fullName>
    </submittedName>
</protein>
<reference evidence="2" key="1">
    <citation type="journal article" date="2019" name="Beilstein J. Org. Chem.">
        <title>Nanangenines: drimane sesquiterpenoids as the dominant metabolite cohort of a novel Australian fungus, Aspergillus nanangensis.</title>
        <authorList>
            <person name="Lacey H.J."/>
            <person name="Gilchrist C.L.M."/>
            <person name="Crombie A."/>
            <person name="Kalaitzis J.A."/>
            <person name="Vuong D."/>
            <person name="Rutledge P.J."/>
            <person name="Turner P."/>
            <person name="Pitt J.I."/>
            <person name="Lacey E."/>
            <person name="Chooi Y.H."/>
            <person name="Piggott A.M."/>
        </authorList>
    </citation>
    <scope>NUCLEOTIDE SEQUENCE</scope>
    <source>
        <strain evidence="2">MST-FP2251</strain>
    </source>
</reference>
<comment type="caution">
    <text evidence="2">The sequence shown here is derived from an EMBL/GenBank/DDBJ whole genome shotgun (WGS) entry which is preliminary data.</text>
</comment>
<dbReference type="PANTHER" id="PTHR43539">
    <property type="entry name" value="FLAVIN-BINDING MONOOXYGENASE-LIKE PROTEIN (AFU_ORTHOLOGUE AFUA_4G09220)"/>
    <property type="match status" value="1"/>
</dbReference>
<dbReference type="GO" id="GO:0004497">
    <property type="term" value="F:monooxygenase activity"/>
    <property type="evidence" value="ECO:0007669"/>
    <property type="project" value="TreeGrafter"/>
</dbReference>
<organism evidence="2 3">
    <name type="scientific">Aspergillus nanangensis</name>
    <dbReference type="NCBI Taxonomy" id="2582783"/>
    <lineage>
        <taxon>Eukaryota</taxon>
        <taxon>Fungi</taxon>
        <taxon>Dikarya</taxon>
        <taxon>Ascomycota</taxon>
        <taxon>Pezizomycotina</taxon>
        <taxon>Eurotiomycetes</taxon>
        <taxon>Eurotiomycetidae</taxon>
        <taxon>Eurotiales</taxon>
        <taxon>Aspergillaceae</taxon>
        <taxon>Aspergillus</taxon>
        <taxon>Aspergillus subgen. Circumdati</taxon>
    </lineage>
</organism>
<accession>A0AAD4CTR8</accession>
<dbReference type="GO" id="GO:0050660">
    <property type="term" value="F:flavin adenine dinucleotide binding"/>
    <property type="evidence" value="ECO:0007669"/>
    <property type="project" value="TreeGrafter"/>
</dbReference>
<gene>
    <name evidence="2" type="ORF">FE257_002060</name>
</gene>
<dbReference type="InterPro" id="IPR036188">
    <property type="entry name" value="FAD/NAD-bd_sf"/>
</dbReference>
<dbReference type="Proteomes" id="UP001194746">
    <property type="component" value="Unassembled WGS sequence"/>
</dbReference>
<dbReference type="PANTHER" id="PTHR43539:SF68">
    <property type="entry name" value="FLAVIN-BINDING MONOOXYGENASE-LIKE PROTEIN (AFU_ORTHOLOGUE AFUA_4G09220)"/>
    <property type="match status" value="1"/>
</dbReference>
<keyword evidence="1" id="KW-0560">Oxidoreductase</keyword>
<reference evidence="2" key="2">
    <citation type="submission" date="2020-02" db="EMBL/GenBank/DDBJ databases">
        <authorList>
            <person name="Gilchrist C.L.M."/>
            <person name="Chooi Y.-H."/>
        </authorList>
    </citation>
    <scope>NUCLEOTIDE SEQUENCE</scope>
    <source>
        <strain evidence="2">MST-FP2251</strain>
    </source>
</reference>
<name>A0AAD4CTR8_ASPNN</name>
<evidence type="ECO:0000313" key="2">
    <source>
        <dbReference type="EMBL" id="KAF9892283.1"/>
    </source>
</evidence>
<keyword evidence="3" id="KW-1185">Reference proteome</keyword>
<proteinExistence type="predicted"/>
<evidence type="ECO:0000313" key="3">
    <source>
        <dbReference type="Proteomes" id="UP001194746"/>
    </source>
</evidence>
<evidence type="ECO:0000256" key="1">
    <source>
        <dbReference type="ARBA" id="ARBA00023002"/>
    </source>
</evidence>
<dbReference type="Gene3D" id="3.50.50.60">
    <property type="entry name" value="FAD/NAD(P)-binding domain"/>
    <property type="match status" value="2"/>
</dbReference>
<dbReference type="SUPFAM" id="SSF51905">
    <property type="entry name" value="FAD/NAD(P)-binding domain"/>
    <property type="match status" value="1"/>
</dbReference>
<sequence>MSTDCLDATISSQDEFPPRADLRQMLARRPLPVVSPDLVDPISMSRDETMKQARTILSLVNDALSSGDVKALASCFLPTQAYWKDQLALTYHLRTFNTPGVIAAALLETTKLRGLEGRLEADGTAEFVPATPTHGLDIHKEDPQLLILPGRRLDNCQTIDTDVFIIGGGNAAVSLSARLKALGVESVMAERNASPGDNWARRYDCMRFHIPTSACDLPYMGKWNQLRSPHLLSRDELASQVRRYVETFNLNMITSTRIESTQYDPASKLWESVLIVGSANTAFDVIEDTHAAGLETTMVARSPTYVIPVEYLTDKRSLGAHDLGVEETDWLLQTMPTLVDAQLSAGLLTQFASEEPNRYHNLSNAGFSVIDSCHPDAVLFHYLLERAGGHYVDVGGTKLLEDGRVRIKAGVEPVAYTPTGLRFSDNSTIDVDAVVWCTGFADKDIRHTAREILGRHTHTENKNVLTSEDIASRLDATGGVDLEGEIRGMWKRHPRLGDNFWIMGGFTSQHRWHSRTLALQIKAALEGILPPAYRETPTVGI</sequence>
<dbReference type="AlphaFoldDB" id="A0AAD4CTR8"/>
<dbReference type="InterPro" id="IPR050982">
    <property type="entry name" value="Auxin_biosynth/cation_transpt"/>
</dbReference>